<organism evidence="1 2">
    <name type="scientific">Methylobacter tundripaludum</name>
    <dbReference type="NCBI Taxonomy" id="173365"/>
    <lineage>
        <taxon>Bacteria</taxon>
        <taxon>Pseudomonadati</taxon>
        <taxon>Pseudomonadota</taxon>
        <taxon>Gammaproteobacteria</taxon>
        <taxon>Methylococcales</taxon>
        <taxon>Methylococcaceae</taxon>
        <taxon>Methylobacter</taxon>
    </lineage>
</organism>
<gene>
    <name evidence="1" type="ORF">B0F88_10370</name>
</gene>
<reference evidence="1 2" key="1">
    <citation type="submission" date="2018-02" db="EMBL/GenBank/DDBJ databases">
        <title>Subsurface microbial communities from deep shales in Ohio and West Virginia, USA.</title>
        <authorList>
            <person name="Wrighton K."/>
        </authorList>
    </citation>
    <scope>NUCLEOTIDE SEQUENCE [LARGE SCALE GENOMIC DNA]</scope>
    <source>
        <strain evidence="1 2">OWC-G53F</strain>
    </source>
</reference>
<comment type="caution">
    <text evidence="1">The sequence shown here is derived from an EMBL/GenBank/DDBJ whole genome shotgun (WGS) entry which is preliminary data.</text>
</comment>
<evidence type="ECO:0000313" key="1">
    <source>
        <dbReference type="EMBL" id="PPK72637.1"/>
    </source>
</evidence>
<name>A0A2S6H5B3_9GAMM</name>
<accession>A0A2S6H5B3</accession>
<dbReference type="Proteomes" id="UP000238071">
    <property type="component" value="Unassembled WGS sequence"/>
</dbReference>
<dbReference type="AlphaFoldDB" id="A0A2S6H5B3"/>
<proteinExistence type="predicted"/>
<evidence type="ECO:0000313" key="2">
    <source>
        <dbReference type="Proteomes" id="UP000238071"/>
    </source>
</evidence>
<dbReference type="EMBL" id="PTIY01000003">
    <property type="protein sequence ID" value="PPK72637.1"/>
    <property type="molecule type" value="Genomic_DNA"/>
</dbReference>
<keyword evidence="2" id="KW-1185">Reference proteome</keyword>
<protein>
    <submittedName>
        <fullName evidence="1">Uncharacterized protein</fullName>
    </submittedName>
</protein>
<sequence>MAKDKGQTLSFALCPLPFAFYSSHMRIMPHIAFQFNNGNAHMKKLLLISLSALLLPACADKTQYEQTVLEQMQLEKDIKDYKLSPERMAKCVVETTSKNMPGIFVLDPKRLTAYRNYTRMLMLSSSQDPKKTLEELRTEFGSPKELADAHSNYTESLMDCLAVLIAESEETIEPAKEAK</sequence>